<dbReference type="EMBL" id="JAWWNJ010000006">
    <property type="protein sequence ID" value="KAK7054011.1"/>
    <property type="molecule type" value="Genomic_DNA"/>
</dbReference>
<dbReference type="Gene3D" id="3.40.630.30">
    <property type="match status" value="1"/>
</dbReference>
<dbReference type="Pfam" id="PF13302">
    <property type="entry name" value="Acetyltransf_3"/>
    <property type="match status" value="1"/>
</dbReference>
<evidence type="ECO:0000313" key="2">
    <source>
        <dbReference type="EMBL" id="KAK7054011.1"/>
    </source>
</evidence>
<feature type="domain" description="N-acetyltransferase" evidence="1">
    <location>
        <begin position="32"/>
        <end position="185"/>
    </location>
</feature>
<comment type="caution">
    <text evidence="2">The sequence shown here is derived from an EMBL/GenBank/DDBJ whole genome shotgun (WGS) entry which is preliminary data.</text>
</comment>
<dbReference type="GO" id="GO:0016747">
    <property type="term" value="F:acyltransferase activity, transferring groups other than amino-acyl groups"/>
    <property type="evidence" value="ECO:0007669"/>
    <property type="project" value="InterPro"/>
</dbReference>
<dbReference type="SUPFAM" id="SSF55729">
    <property type="entry name" value="Acyl-CoA N-acyltransferases (Nat)"/>
    <property type="match status" value="1"/>
</dbReference>
<dbReference type="PANTHER" id="PTHR43610:SF1">
    <property type="entry name" value="N-ACETYLTRANSFERASE DOMAIN-CONTAINING PROTEIN"/>
    <property type="match status" value="1"/>
</dbReference>
<proteinExistence type="predicted"/>
<reference evidence="2 3" key="1">
    <citation type="journal article" date="2024" name="J Genomics">
        <title>Draft genome sequencing and assembly of Favolaschia claudopus CIRM-BRFM 2984 isolated from oak limbs.</title>
        <authorList>
            <person name="Navarro D."/>
            <person name="Drula E."/>
            <person name="Chaduli D."/>
            <person name="Cazenave R."/>
            <person name="Ahrendt S."/>
            <person name="Wang J."/>
            <person name="Lipzen A."/>
            <person name="Daum C."/>
            <person name="Barry K."/>
            <person name="Grigoriev I.V."/>
            <person name="Favel A."/>
            <person name="Rosso M.N."/>
            <person name="Martin F."/>
        </authorList>
    </citation>
    <scope>NUCLEOTIDE SEQUENCE [LARGE SCALE GENOMIC DNA]</scope>
    <source>
        <strain evidence="2 3">CIRM-BRFM 2984</strain>
    </source>
</reference>
<dbReference type="InterPro" id="IPR000182">
    <property type="entry name" value="GNAT_dom"/>
</dbReference>
<dbReference type="PANTHER" id="PTHR43610">
    <property type="entry name" value="BLL6696 PROTEIN"/>
    <property type="match status" value="1"/>
</dbReference>
<dbReference type="PROSITE" id="PS51186">
    <property type="entry name" value="GNAT"/>
    <property type="match status" value="1"/>
</dbReference>
<keyword evidence="3" id="KW-1185">Reference proteome</keyword>
<sequence>MFLDIKIPSKLGRISLVPPSEVDDPLVAVLRSHVETCRYLRYFPELFSAADARDRRIKRESEPDLIDFHIHLTQNSPAAAGATSTFVGSTGIFNIIDNFTGNSCEVGILISPDHFRGGLATEALYTILKWVFEDRQFHRAEFNTGTDNLAMRGWLEKAGATLEGTKRECWVDPSTGGFTDVCTYSILEEEWKEIVSGRLEERMNRGTPSVAG</sequence>
<evidence type="ECO:0000259" key="1">
    <source>
        <dbReference type="PROSITE" id="PS51186"/>
    </source>
</evidence>
<accession>A0AAW0DSS3</accession>
<protein>
    <submittedName>
        <fullName evidence="2">Ribosomal-protein-alanine acetyltransferase</fullName>
    </submittedName>
</protein>
<dbReference type="AlphaFoldDB" id="A0AAW0DSS3"/>
<organism evidence="2 3">
    <name type="scientific">Favolaschia claudopus</name>
    <dbReference type="NCBI Taxonomy" id="2862362"/>
    <lineage>
        <taxon>Eukaryota</taxon>
        <taxon>Fungi</taxon>
        <taxon>Dikarya</taxon>
        <taxon>Basidiomycota</taxon>
        <taxon>Agaricomycotina</taxon>
        <taxon>Agaricomycetes</taxon>
        <taxon>Agaricomycetidae</taxon>
        <taxon>Agaricales</taxon>
        <taxon>Marasmiineae</taxon>
        <taxon>Mycenaceae</taxon>
        <taxon>Favolaschia</taxon>
    </lineage>
</organism>
<evidence type="ECO:0000313" key="3">
    <source>
        <dbReference type="Proteomes" id="UP001362999"/>
    </source>
</evidence>
<name>A0AAW0DSS3_9AGAR</name>
<dbReference type="InterPro" id="IPR016181">
    <property type="entry name" value="Acyl_CoA_acyltransferase"/>
</dbReference>
<gene>
    <name evidence="2" type="ORF">R3P38DRAFT_2853887</name>
</gene>
<dbReference type="Proteomes" id="UP001362999">
    <property type="component" value="Unassembled WGS sequence"/>
</dbReference>